<protein>
    <submittedName>
        <fullName evidence="1">Uncharacterized protein</fullName>
    </submittedName>
</protein>
<gene>
    <name evidence="1" type="ORF">ASPSYDRAFT_371626</name>
</gene>
<keyword evidence="2" id="KW-1185">Reference proteome</keyword>
<sequence length="221" mass="24745">MQSLSPVSGTRLRFSISTNIQLPRTYMPSVPIKTPLIVCTLLALSQEQYQAWLSATHIEPSGHPFSSSWGIPHSPMPDHCSSLSTRTSSHSVRGLLGLLGVSECQDHVHVHHRPAYFATRCRWAINLPTVPSQICPSFFPHHHKQSELLLHYYYCSTILLLYTKTKPTLHNVPNREHSRSHHQGYACPLSSSPLPFPLSLNTLNAKSLTFHLMQHPPAPAV</sequence>
<organism evidence="1 2">
    <name type="scientific">Aspergillus sydowii CBS 593.65</name>
    <dbReference type="NCBI Taxonomy" id="1036612"/>
    <lineage>
        <taxon>Eukaryota</taxon>
        <taxon>Fungi</taxon>
        <taxon>Dikarya</taxon>
        <taxon>Ascomycota</taxon>
        <taxon>Pezizomycotina</taxon>
        <taxon>Eurotiomycetes</taxon>
        <taxon>Eurotiomycetidae</taxon>
        <taxon>Eurotiales</taxon>
        <taxon>Aspergillaceae</taxon>
        <taxon>Aspergillus</taxon>
        <taxon>Aspergillus subgen. Nidulantes</taxon>
    </lineage>
</organism>
<dbReference type="GeneID" id="63761580"/>
<dbReference type="RefSeq" id="XP_040708898.1">
    <property type="nucleotide sequence ID" value="XM_040845507.1"/>
</dbReference>
<dbReference type="Proteomes" id="UP000184356">
    <property type="component" value="Unassembled WGS sequence"/>
</dbReference>
<proteinExistence type="predicted"/>
<dbReference type="VEuPathDB" id="FungiDB:ASPSYDRAFT_371626"/>
<dbReference type="AlphaFoldDB" id="A0A1L9U0B2"/>
<dbReference type="EMBL" id="KV878582">
    <property type="protein sequence ID" value="OJJ65092.1"/>
    <property type="molecule type" value="Genomic_DNA"/>
</dbReference>
<name>A0A1L9U0B2_9EURO</name>
<accession>A0A1L9U0B2</accession>
<evidence type="ECO:0000313" key="2">
    <source>
        <dbReference type="Proteomes" id="UP000184356"/>
    </source>
</evidence>
<evidence type="ECO:0000313" key="1">
    <source>
        <dbReference type="EMBL" id="OJJ65092.1"/>
    </source>
</evidence>
<reference evidence="2" key="1">
    <citation type="journal article" date="2017" name="Genome Biol.">
        <title>Comparative genomics reveals high biological diversity and specific adaptations in the industrially and medically important fungal genus Aspergillus.</title>
        <authorList>
            <person name="de Vries R.P."/>
            <person name="Riley R."/>
            <person name="Wiebenga A."/>
            <person name="Aguilar-Osorio G."/>
            <person name="Amillis S."/>
            <person name="Uchima C.A."/>
            <person name="Anderluh G."/>
            <person name="Asadollahi M."/>
            <person name="Askin M."/>
            <person name="Barry K."/>
            <person name="Battaglia E."/>
            <person name="Bayram O."/>
            <person name="Benocci T."/>
            <person name="Braus-Stromeyer S.A."/>
            <person name="Caldana C."/>
            <person name="Canovas D."/>
            <person name="Cerqueira G.C."/>
            <person name="Chen F."/>
            <person name="Chen W."/>
            <person name="Choi C."/>
            <person name="Clum A."/>
            <person name="Dos Santos R.A."/>
            <person name="Damasio A.R."/>
            <person name="Diallinas G."/>
            <person name="Emri T."/>
            <person name="Fekete E."/>
            <person name="Flipphi M."/>
            <person name="Freyberg S."/>
            <person name="Gallo A."/>
            <person name="Gournas C."/>
            <person name="Habgood R."/>
            <person name="Hainaut M."/>
            <person name="Harispe M.L."/>
            <person name="Henrissat B."/>
            <person name="Hilden K.S."/>
            <person name="Hope R."/>
            <person name="Hossain A."/>
            <person name="Karabika E."/>
            <person name="Karaffa L."/>
            <person name="Karanyi Z."/>
            <person name="Krasevec N."/>
            <person name="Kuo A."/>
            <person name="Kusch H."/>
            <person name="LaButti K."/>
            <person name="Lagendijk E.L."/>
            <person name="Lapidus A."/>
            <person name="Levasseur A."/>
            <person name="Lindquist E."/>
            <person name="Lipzen A."/>
            <person name="Logrieco A.F."/>
            <person name="MacCabe A."/>
            <person name="Maekelae M.R."/>
            <person name="Malavazi I."/>
            <person name="Melin P."/>
            <person name="Meyer V."/>
            <person name="Mielnichuk N."/>
            <person name="Miskei M."/>
            <person name="Molnar A.P."/>
            <person name="Mule G."/>
            <person name="Ngan C.Y."/>
            <person name="Orejas M."/>
            <person name="Orosz E."/>
            <person name="Ouedraogo J.P."/>
            <person name="Overkamp K.M."/>
            <person name="Park H.-S."/>
            <person name="Perrone G."/>
            <person name="Piumi F."/>
            <person name="Punt P.J."/>
            <person name="Ram A.F."/>
            <person name="Ramon A."/>
            <person name="Rauscher S."/>
            <person name="Record E."/>
            <person name="Riano-Pachon D.M."/>
            <person name="Robert V."/>
            <person name="Roehrig J."/>
            <person name="Ruller R."/>
            <person name="Salamov A."/>
            <person name="Salih N.S."/>
            <person name="Samson R.A."/>
            <person name="Sandor E."/>
            <person name="Sanguinetti M."/>
            <person name="Schuetze T."/>
            <person name="Sepcic K."/>
            <person name="Shelest E."/>
            <person name="Sherlock G."/>
            <person name="Sophianopoulou V."/>
            <person name="Squina F.M."/>
            <person name="Sun H."/>
            <person name="Susca A."/>
            <person name="Todd R.B."/>
            <person name="Tsang A."/>
            <person name="Unkles S.E."/>
            <person name="van de Wiele N."/>
            <person name="van Rossen-Uffink D."/>
            <person name="Oliveira J.V."/>
            <person name="Vesth T.C."/>
            <person name="Visser J."/>
            <person name="Yu J.-H."/>
            <person name="Zhou M."/>
            <person name="Andersen M.R."/>
            <person name="Archer D.B."/>
            <person name="Baker S.E."/>
            <person name="Benoit I."/>
            <person name="Brakhage A.A."/>
            <person name="Braus G.H."/>
            <person name="Fischer R."/>
            <person name="Frisvad J.C."/>
            <person name="Goldman G.H."/>
            <person name="Houbraken J."/>
            <person name="Oakley B."/>
            <person name="Pocsi I."/>
            <person name="Scazzocchio C."/>
            <person name="Seiboth B."/>
            <person name="vanKuyk P.A."/>
            <person name="Wortman J."/>
            <person name="Dyer P.S."/>
            <person name="Grigoriev I.V."/>
        </authorList>
    </citation>
    <scope>NUCLEOTIDE SEQUENCE [LARGE SCALE GENOMIC DNA]</scope>
    <source>
        <strain evidence="2">CBS 593.65</strain>
    </source>
</reference>